<dbReference type="PROSITE" id="PS50935">
    <property type="entry name" value="SSB"/>
    <property type="match status" value="1"/>
</dbReference>
<dbReference type="SUPFAM" id="SSF50249">
    <property type="entry name" value="Nucleic acid-binding proteins"/>
    <property type="match status" value="1"/>
</dbReference>
<dbReference type="InterPro" id="IPR012340">
    <property type="entry name" value="NA-bd_OB-fold"/>
</dbReference>
<evidence type="ECO:0000313" key="5">
    <source>
        <dbReference type="Proteomes" id="UP000054558"/>
    </source>
</evidence>
<dbReference type="NCBIfam" id="TIGR00621">
    <property type="entry name" value="ssb"/>
    <property type="match status" value="1"/>
</dbReference>
<keyword evidence="5" id="KW-1185">Reference proteome</keyword>
<evidence type="ECO:0000313" key="4">
    <source>
        <dbReference type="EMBL" id="GAQ82292.1"/>
    </source>
</evidence>
<dbReference type="InterPro" id="IPR000424">
    <property type="entry name" value="Primosome_PriB/ssb"/>
</dbReference>
<sequence>MAASLNASLSKASALTPLSSSNLLCKASSVPVVAAPLLRSKMLGRLGAQLGRSLQLSSLKTEVLGTANGARTLASFAGKFRQNVGYAQPPQQEEASPPSQSGKGGLREVPFSKDITNHIRVMGRLGFDPELKRLETGRTVTKMRIALSKPKSVNSDSPDEAEWIDVESWDSPGNELATLAATELRKGTRVAVQGRLKIDKWQDRTSGETKTKPKIVADDLALVAEPMGMENSQAAPSYASQGGGFGSGGSSYASTSTAGPATSAPLGQRTKEEMWESYFADPSQWWDNRQGKTNPRAPDFKHKETKEALWIDDRRTPPYVLTRLAEETPSAGPQMDWTLEEMWENLYEDPGSWWDNRRNKKYPDAPDFTHRETKQGLKISDPNAPDYLVSREALEDLDGRFAYVAEMERQEYMDLWEDVFKNPHNWYDNRVGKRNEKAPDFVNKENREIVLWLTDKRNTPEILERVSGALKDVSGAGGTRPPAQQAYGS</sequence>
<evidence type="ECO:0000256" key="1">
    <source>
        <dbReference type="ARBA" id="ARBA00023125"/>
    </source>
</evidence>
<dbReference type="STRING" id="105231.A0A1Y1HWY6"/>
<dbReference type="EMBL" id="DF237055">
    <property type="protein sequence ID" value="GAQ82292.1"/>
    <property type="molecule type" value="Genomic_DNA"/>
</dbReference>
<evidence type="ECO:0000256" key="2">
    <source>
        <dbReference type="PROSITE-ProRule" id="PRU00252"/>
    </source>
</evidence>
<protein>
    <recommendedName>
        <fullName evidence="6">Single-stranded DNA-binding protein</fullName>
    </recommendedName>
</protein>
<dbReference type="PANTHER" id="PTHR10302">
    <property type="entry name" value="SINGLE-STRANDED DNA-BINDING PROTEIN"/>
    <property type="match status" value="1"/>
</dbReference>
<dbReference type="GO" id="GO:0006260">
    <property type="term" value="P:DNA replication"/>
    <property type="evidence" value="ECO:0000318"/>
    <property type="project" value="GO_Central"/>
</dbReference>
<dbReference type="Gene3D" id="2.40.50.140">
    <property type="entry name" value="Nucleic acid-binding proteins"/>
    <property type="match status" value="1"/>
</dbReference>
<dbReference type="CDD" id="cd04496">
    <property type="entry name" value="SSB_OBF"/>
    <property type="match status" value="1"/>
</dbReference>
<accession>A0A1Y1HWY6</accession>
<dbReference type="GO" id="GO:0008047">
    <property type="term" value="F:enzyme activator activity"/>
    <property type="evidence" value="ECO:0000318"/>
    <property type="project" value="GO_Central"/>
</dbReference>
<keyword evidence="1 2" id="KW-0238">DNA-binding</keyword>
<dbReference type="GO" id="GO:0090297">
    <property type="term" value="P:positive regulation of mitochondrial DNA replication"/>
    <property type="evidence" value="ECO:0000318"/>
    <property type="project" value="GO_Central"/>
</dbReference>
<gene>
    <name evidence="4" type="ORF">KFL_001060250</name>
</gene>
<dbReference type="AlphaFoldDB" id="A0A1Y1HWY6"/>
<reference evidence="4 5" key="1">
    <citation type="journal article" date="2014" name="Nat. Commun.">
        <title>Klebsormidium flaccidum genome reveals primary factors for plant terrestrial adaptation.</title>
        <authorList>
            <person name="Hori K."/>
            <person name="Maruyama F."/>
            <person name="Fujisawa T."/>
            <person name="Togashi T."/>
            <person name="Yamamoto N."/>
            <person name="Seo M."/>
            <person name="Sato S."/>
            <person name="Yamada T."/>
            <person name="Mori H."/>
            <person name="Tajima N."/>
            <person name="Moriyama T."/>
            <person name="Ikeuchi M."/>
            <person name="Watanabe M."/>
            <person name="Wada H."/>
            <person name="Kobayashi K."/>
            <person name="Saito M."/>
            <person name="Masuda T."/>
            <person name="Sasaki-Sekimoto Y."/>
            <person name="Mashiguchi K."/>
            <person name="Awai K."/>
            <person name="Shimojima M."/>
            <person name="Masuda S."/>
            <person name="Iwai M."/>
            <person name="Nobusawa T."/>
            <person name="Narise T."/>
            <person name="Kondo S."/>
            <person name="Saito H."/>
            <person name="Sato R."/>
            <person name="Murakawa M."/>
            <person name="Ihara Y."/>
            <person name="Oshima-Yamada Y."/>
            <person name="Ohtaka K."/>
            <person name="Satoh M."/>
            <person name="Sonobe K."/>
            <person name="Ishii M."/>
            <person name="Ohtani R."/>
            <person name="Kanamori-Sato M."/>
            <person name="Honoki R."/>
            <person name="Miyazaki D."/>
            <person name="Mochizuki H."/>
            <person name="Umetsu J."/>
            <person name="Higashi K."/>
            <person name="Shibata D."/>
            <person name="Kamiya Y."/>
            <person name="Sato N."/>
            <person name="Nakamura Y."/>
            <person name="Tabata S."/>
            <person name="Ida S."/>
            <person name="Kurokawa K."/>
            <person name="Ohta H."/>
        </authorList>
    </citation>
    <scope>NUCLEOTIDE SEQUENCE [LARGE SCALE GENOMIC DNA]</scope>
    <source>
        <strain evidence="4 5">NIES-2285</strain>
    </source>
</reference>
<name>A0A1Y1HWY6_KLENI</name>
<feature type="compositionally biased region" description="Low complexity" evidence="3">
    <location>
        <begin position="250"/>
        <end position="264"/>
    </location>
</feature>
<feature type="region of interest" description="Disordered" evidence="3">
    <location>
        <begin position="233"/>
        <end position="266"/>
    </location>
</feature>
<dbReference type="OMA" id="CFHIVAE"/>
<dbReference type="OrthoDB" id="1078367at2759"/>
<dbReference type="InterPro" id="IPR011344">
    <property type="entry name" value="ssDNA-bd"/>
</dbReference>
<dbReference type="GO" id="GO:0003697">
    <property type="term" value="F:single-stranded DNA binding"/>
    <property type="evidence" value="ECO:0000318"/>
    <property type="project" value="GO_Central"/>
</dbReference>
<dbReference type="Pfam" id="PF00436">
    <property type="entry name" value="SSB"/>
    <property type="match status" value="1"/>
</dbReference>
<organism evidence="4 5">
    <name type="scientific">Klebsormidium nitens</name>
    <name type="common">Green alga</name>
    <name type="synonym">Ulothrix nitens</name>
    <dbReference type="NCBI Taxonomy" id="105231"/>
    <lineage>
        <taxon>Eukaryota</taxon>
        <taxon>Viridiplantae</taxon>
        <taxon>Streptophyta</taxon>
        <taxon>Klebsormidiophyceae</taxon>
        <taxon>Klebsormidiales</taxon>
        <taxon>Klebsormidiaceae</taxon>
        <taxon>Klebsormidium</taxon>
    </lineage>
</organism>
<dbReference type="Proteomes" id="UP000054558">
    <property type="component" value="Unassembled WGS sequence"/>
</dbReference>
<dbReference type="PANTHER" id="PTHR10302:SF0">
    <property type="entry name" value="SINGLE-STRANDED DNA-BINDING PROTEIN, MITOCHONDRIAL"/>
    <property type="match status" value="1"/>
</dbReference>
<feature type="compositionally biased region" description="Low complexity" evidence="3">
    <location>
        <begin position="87"/>
        <end position="101"/>
    </location>
</feature>
<feature type="region of interest" description="Disordered" evidence="3">
    <location>
        <begin position="87"/>
        <end position="109"/>
    </location>
</feature>
<dbReference type="GO" id="GO:0042645">
    <property type="term" value="C:mitochondrial nucleoid"/>
    <property type="evidence" value="ECO:0000318"/>
    <property type="project" value="GO_Central"/>
</dbReference>
<proteinExistence type="predicted"/>
<evidence type="ECO:0008006" key="6">
    <source>
        <dbReference type="Google" id="ProtNLM"/>
    </source>
</evidence>
<evidence type="ECO:0000256" key="3">
    <source>
        <dbReference type="SAM" id="MobiDB-lite"/>
    </source>
</evidence>